<dbReference type="InterPro" id="IPR029058">
    <property type="entry name" value="AB_hydrolase_fold"/>
</dbReference>
<evidence type="ECO:0000259" key="9">
    <source>
        <dbReference type="Pfam" id="PF05057"/>
    </source>
</evidence>
<feature type="transmembrane region" description="Helical" evidence="8">
    <location>
        <begin position="86"/>
        <end position="105"/>
    </location>
</feature>
<evidence type="ECO:0000313" key="10">
    <source>
        <dbReference type="EMBL" id="TPX57863.1"/>
    </source>
</evidence>
<feature type="domain" description="DUF676" evidence="9">
    <location>
        <begin position="234"/>
        <end position="285"/>
    </location>
</feature>
<evidence type="ECO:0000256" key="6">
    <source>
        <dbReference type="ARBA" id="ARBA00023136"/>
    </source>
</evidence>
<dbReference type="Pfam" id="PF05255">
    <property type="entry name" value="UPF0220"/>
    <property type="match status" value="1"/>
</dbReference>
<dbReference type="GO" id="GO:0016020">
    <property type="term" value="C:membrane"/>
    <property type="evidence" value="ECO:0007669"/>
    <property type="project" value="UniProtKB-SubCell"/>
</dbReference>
<evidence type="ECO:0000256" key="4">
    <source>
        <dbReference type="ARBA" id="ARBA00022692"/>
    </source>
</evidence>
<evidence type="ECO:0000313" key="11">
    <source>
        <dbReference type="Proteomes" id="UP000318582"/>
    </source>
</evidence>
<proteinExistence type="inferred from homology"/>
<keyword evidence="5 8" id="KW-1133">Transmembrane helix</keyword>
<keyword evidence="7" id="KW-0175">Coiled coil</keyword>
<comment type="subcellular location">
    <subcellularLocation>
        <location evidence="1">Membrane</location>
        <topology evidence="1">Multi-pass membrane protein</topology>
    </subcellularLocation>
</comment>
<dbReference type="Gene3D" id="3.40.50.1820">
    <property type="entry name" value="alpha/beta hydrolase"/>
    <property type="match status" value="1"/>
</dbReference>
<name>A0A507E1B0_9FUNG</name>
<evidence type="ECO:0000256" key="3">
    <source>
        <dbReference type="ARBA" id="ARBA00007920"/>
    </source>
</evidence>
<keyword evidence="4 8" id="KW-0812">Transmembrane</keyword>
<dbReference type="SUPFAM" id="SSF53474">
    <property type="entry name" value="alpha/beta-Hydrolases"/>
    <property type="match status" value="1"/>
</dbReference>
<feature type="transmembrane region" description="Helical" evidence="8">
    <location>
        <begin position="49"/>
        <end position="66"/>
    </location>
</feature>
<gene>
    <name evidence="10" type="ORF">PhCBS80983_g03539</name>
</gene>
<comment type="similarity">
    <text evidence="2">Belongs to the UPF0220 family.</text>
</comment>
<dbReference type="Proteomes" id="UP000318582">
    <property type="component" value="Unassembled WGS sequence"/>
</dbReference>
<keyword evidence="11" id="KW-1185">Reference proteome</keyword>
<sequence length="488" mass="53814">MPRYQPLSLDPSDSPRPRSKTAFYCGWCGDAIIQLFDTISHRFYSRTEFVGYFAGMLFALGWWVFIDGATYASTRPEPGLPVQVAFVDWVPGILSTIALILVNLIDREMLNAEGDGYGGGSSVATKARGCAFVGVSMALGALGGGFAVTILKYIIHGYSQGDEAYFGFCIAGQNALIFASPGPSFARLHYWRGVKEALNAIGCDVIITKVPRAADVSVRAAVLKETLDRKVPEGKSVNLVAHSMGGLDCRYMISHLLEKHPADRKFSIDSLTTISTPHHGSSIASIPFVSTLLAPIITNLHRSTSLDIRAFTDLTPTYLNTVFNPSTPNDPSIAYFSYGADGTASVYDKPFVYPFRFTFEYLMAVEGINDGLVSVESATWGEYIRTLQADHVDLINLLNTWQWDKVVKTVEAVEKAEEVLEKGVDETGEKIPHHAHAELKSKVEDAKKELRDKVETKKEDLKREVEERKFNAIELYLEIATTLAKKGF</sequence>
<comment type="similarity">
    <text evidence="3">Belongs to the putative lipase ROG1 family.</text>
</comment>
<comment type="caution">
    <text evidence="10">The sequence shown here is derived from an EMBL/GenBank/DDBJ whole genome shotgun (WGS) entry which is preliminary data.</text>
</comment>
<dbReference type="InterPro" id="IPR007751">
    <property type="entry name" value="DUF676_lipase-like"/>
</dbReference>
<evidence type="ECO:0000256" key="7">
    <source>
        <dbReference type="SAM" id="Coils"/>
    </source>
</evidence>
<evidence type="ECO:0000256" key="5">
    <source>
        <dbReference type="ARBA" id="ARBA00022989"/>
    </source>
</evidence>
<accession>A0A507E1B0</accession>
<evidence type="ECO:0000256" key="1">
    <source>
        <dbReference type="ARBA" id="ARBA00004141"/>
    </source>
</evidence>
<organism evidence="10 11">
    <name type="scientific">Powellomyces hirtus</name>
    <dbReference type="NCBI Taxonomy" id="109895"/>
    <lineage>
        <taxon>Eukaryota</taxon>
        <taxon>Fungi</taxon>
        <taxon>Fungi incertae sedis</taxon>
        <taxon>Chytridiomycota</taxon>
        <taxon>Chytridiomycota incertae sedis</taxon>
        <taxon>Chytridiomycetes</taxon>
        <taxon>Spizellomycetales</taxon>
        <taxon>Powellomycetaceae</taxon>
        <taxon>Powellomyces</taxon>
    </lineage>
</organism>
<feature type="coiled-coil region" evidence="7">
    <location>
        <begin position="436"/>
        <end position="471"/>
    </location>
</feature>
<keyword evidence="6 8" id="KW-0472">Membrane</keyword>
<evidence type="ECO:0000256" key="8">
    <source>
        <dbReference type="SAM" id="Phobius"/>
    </source>
</evidence>
<dbReference type="AlphaFoldDB" id="A0A507E1B0"/>
<dbReference type="PANTHER" id="PTHR13180">
    <property type="entry name" value="SMALL MEMBRANE PROTEIN-RELATED"/>
    <property type="match status" value="1"/>
</dbReference>
<feature type="transmembrane region" description="Helical" evidence="8">
    <location>
        <begin position="131"/>
        <end position="155"/>
    </location>
</feature>
<protein>
    <recommendedName>
        <fullName evidence="9">DUF676 domain-containing protein</fullName>
    </recommendedName>
</protein>
<reference evidence="10 11" key="1">
    <citation type="journal article" date="2019" name="Sci. Rep.">
        <title>Comparative genomics of chytrid fungi reveal insights into the obligate biotrophic and pathogenic lifestyle of Synchytrium endobioticum.</title>
        <authorList>
            <person name="van de Vossenberg B.T.L.H."/>
            <person name="Warris S."/>
            <person name="Nguyen H.D.T."/>
            <person name="van Gent-Pelzer M.P.E."/>
            <person name="Joly D.L."/>
            <person name="van de Geest H.C."/>
            <person name="Bonants P.J.M."/>
            <person name="Smith D.S."/>
            <person name="Levesque C.A."/>
            <person name="van der Lee T.A.J."/>
        </authorList>
    </citation>
    <scope>NUCLEOTIDE SEQUENCE [LARGE SCALE GENOMIC DNA]</scope>
    <source>
        <strain evidence="10 11">CBS 809.83</strain>
    </source>
</reference>
<dbReference type="Pfam" id="PF05057">
    <property type="entry name" value="DUF676"/>
    <property type="match status" value="1"/>
</dbReference>
<dbReference type="InterPro" id="IPR007919">
    <property type="entry name" value="UPF0220"/>
</dbReference>
<dbReference type="STRING" id="109895.A0A507E1B0"/>
<evidence type="ECO:0000256" key="2">
    <source>
        <dbReference type="ARBA" id="ARBA00005335"/>
    </source>
</evidence>
<dbReference type="EMBL" id="QEAQ01000046">
    <property type="protein sequence ID" value="TPX57863.1"/>
    <property type="molecule type" value="Genomic_DNA"/>
</dbReference>